<protein>
    <submittedName>
        <fullName evidence="1">Uncharacterized protein</fullName>
    </submittedName>
</protein>
<accession>A0A0F9GBC1</accession>
<name>A0A0F9GBC1_9ZZZZ</name>
<feature type="non-terminal residue" evidence="1">
    <location>
        <position position="76"/>
    </location>
</feature>
<evidence type="ECO:0000313" key="1">
    <source>
        <dbReference type="EMBL" id="KKL87766.1"/>
    </source>
</evidence>
<organism evidence="1">
    <name type="scientific">marine sediment metagenome</name>
    <dbReference type="NCBI Taxonomy" id="412755"/>
    <lineage>
        <taxon>unclassified sequences</taxon>
        <taxon>metagenomes</taxon>
        <taxon>ecological metagenomes</taxon>
    </lineage>
</organism>
<reference evidence="1" key="1">
    <citation type="journal article" date="2015" name="Nature">
        <title>Complex archaea that bridge the gap between prokaryotes and eukaryotes.</title>
        <authorList>
            <person name="Spang A."/>
            <person name="Saw J.H."/>
            <person name="Jorgensen S.L."/>
            <person name="Zaremba-Niedzwiedzka K."/>
            <person name="Martijn J."/>
            <person name="Lind A.E."/>
            <person name="van Eijk R."/>
            <person name="Schleper C."/>
            <person name="Guy L."/>
            <person name="Ettema T.J."/>
        </authorList>
    </citation>
    <scope>NUCLEOTIDE SEQUENCE</scope>
</reference>
<gene>
    <name evidence="1" type="ORF">LCGC14_1931420</name>
</gene>
<proteinExistence type="predicted"/>
<sequence length="76" mass="8551">MTSEFRSDDADKYVMVYKEPHRPLEPPANEIGVVDAALDALGQAGILPHARYDQAKFLAHRQGVRELFEIPWTGIT</sequence>
<comment type="caution">
    <text evidence="1">The sequence shown here is derived from an EMBL/GenBank/DDBJ whole genome shotgun (WGS) entry which is preliminary data.</text>
</comment>
<dbReference type="EMBL" id="LAZR01020745">
    <property type="protein sequence ID" value="KKL87766.1"/>
    <property type="molecule type" value="Genomic_DNA"/>
</dbReference>
<dbReference type="AlphaFoldDB" id="A0A0F9GBC1"/>